<keyword evidence="6 7" id="KW-0560">Oxidoreductase</keyword>
<evidence type="ECO:0000313" key="10">
    <source>
        <dbReference type="EMBL" id="GAA2247068.1"/>
    </source>
</evidence>
<reference evidence="11" key="1">
    <citation type="journal article" date="2019" name="Int. J. Syst. Evol. Microbiol.">
        <title>The Global Catalogue of Microorganisms (GCM) 10K type strain sequencing project: providing services to taxonomists for standard genome sequencing and annotation.</title>
        <authorList>
            <consortium name="The Broad Institute Genomics Platform"/>
            <consortium name="The Broad Institute Genome Sequencing Center for Infectious Disease"/>
            <person name="Wu L."/>
            <person name="Ma J."/>
        </authorList>
    </citation>
    <scope>NUCLEOTIDE SEQUENCE [LARGE SCALE GENOMIC DNA]</scope>
    <source>
        <strain evidence="11">JCM 16117</strain>
    </source>
</reference>
<sequence length="182" mass="19836">MRVGLVWAQAHGGVIGDDGGIPWHVPEDLAHFREVTAGSPVVMGRRTWDSLPERFRPLPGRRNIVVTRQEGWAAPGAETAHSLGEALAHAADSPEDTTAHANTPTVWVIGGGQLYREALPLAQLVELTEVDLDIAGDTTAPVLGPEWHADPARASGWLESRTGLRYAFRRFEREERGRAPQS</sequence>
<dbReference type="PROSITE" id="PS00075">
    <property type="entry name" value="DHFR_1"/>
    <property type="match status" value="1"/>
</dbReference>
<evidence type="ECO:0000256" key="4">
    <source>
        <dbReference type="ARBA" id="ARBA00022563"/>
    </source>
</evidence>
<protein>
    <recommendedName>
        <fullName evidence="3 7">Dihydrofolate reductase</fullName>
        <ecNumber evidence="3 7">1.5.1.3</ecNumber>
    </recommendedName>
</protein>
<evidence type="ECO:0000259" key="9">
    <source>
        <dbReference type="PROSITE" id="PS51330"/>
    </source>
</evidence>
<dbReference type="RefSeq" id="WP_259481028.1">
    <property type="nucleotide sequence ID" value="NZ_BAAAQY010000013.1"/>
</dbReference>
<evidence type="ECO:0000256" key="7">
    <source>
        <dbReference type="PIRNR" id="PIRNR000194"/>
    </source>
</evidence>
<dbReference type="PROSITE" id="PS51330">
    <property type="entry name" value="DHFR_2"/>
    <property type="match status" value="1"/>
</dbReference>
<dbReference type="SUPFAM" id="SSF53597">
    <property type="entry name" value="Dihydrofolate reductase-like"/>
    <property type="match status" value="1"/>
</dbReference>
<name>A0ABP5R2S3_9MICO</name>
<gene>
    <name evidence="10" type="primary">dfrA</name>
    <name evidence="10" type="ORF">GCM10009851_35610</name>
</gene>
<dbReference type="EC" id="1.5.1.3" evidence="3 7"/>
<proteinExistence type="inferred from homology"/>
<dbReference type="PANTHER" id="PTHR48069">
    <property type="entry name" value="DIHYDROFOLATE REDUCTASE"/>
    <property type="match status" value="1"/>
</dbReference>
<evidence type="ECO:0000256" key="5">
    <source>
        <dbReference type="ARBA" id="ARBA00022857"/>
    </source>
</evidence>
<comment type="pathway">
    <text evidence="1 7">Cofactor biosynthesis; tetrahydrofolate biosynthesis; 5,6,7,8-tetrahydrofolate from 7,8-dihydrofolate: step 1/1.</text>
</comment>
<dbReference type="InterPro" id="IPR024072">
    <property type="entry name" value="DHFR-like_dom_sf"/>
</dbReference>
<evidence type="ECO:0000313" key="11">
    <source>
        <dbReference type="Proteomes" id="UP001500929"/>
    </source>
</evidence>
<comment type="function">
    <text evidence="7">Key enzyme in folate metabolism. Catalyzes an essential reaction for de novo glycine and purine synthesis, and for DNA precursor synthesis.</text>
</comment>
<comment type="caution">
    <text evidence="10">The sequence shown here is derived from an EMBL/GenBank/DDBJ whole genome shotgun (WGS) entry which is preliminary data.</text>
</comment>
<organism evidence="10 11">
    <name type="scientific">Herbiconiux moechotypicola</name>
    <dbReference type="NCBI Taxonomy" id="637393"/>
    <lineage>
        <taxon>Bacteria</taxon>
        <taxon>Bacillati</taxon>
        <taxon>Actinomycetota</taxon>
        <taxon>Actinomycetes</taxon>
        <taxon>Micrococcales</taxon>
        <taxon>Microbacteriaceae</taxon>
        <taxon>Herbiconiux</taxon>
    </lineage>
</organism>
<evidence type="ECO:0000256" key="8">
    <source>
        <dbReference type="RuleBase" id="RU004474"/>
    </source>
</evidence>
<dbReference type="InterPro" id="IPR001796">
    <property type="entry name" value="DHFR_dom"/>
</dbReference>
<dbReference type="PIRSF" id="PIRSF000194">
    <property type="entry name" value="DHFR"/>
    <property type="match status" value="1"/>
</dbReference>
<dbReference type="EMBL" id="BAAAQY010000013">
    <property type="protein sequence ID" value="GAA2247068.1"/>
    <property type="molecule type" value="Genomic_DNA"/>
</dbReference>
<evidence type="ECO:0000256" key="1">
    <source>
        <dbReference type="ARBA" id="ARBA00004903"/>
    </source>
</evidence>
<accession>A0ABP5R2S3</accession>
<comment type="similarity">
    <text evidence="2 7 8">Belongs to the dihydrofolate reductase family.</text>
</comment>
<dbReference type="InterPro" id="IPR012259">
    <property type="entry name" value="DHFR"/>
</dbReference>
<dbReference type="CDD" id="cd00209">
    <property type="entry name" value="DHFR"/>
    <property type="match status" value="1"/>
</dbReference>
<dbReference type="Pfam" id="PF00186">
    <property type="entry name" value="DHFR_1"/>
    <property type="match status" value="1"/>
</dbReference>
<dbReference type="Gene3D" id="3.40.430.10">
    <property type="entry name" value="Dihydrofolate Reductase, subunit A"/>
    <property type="match status" value="1"/>
</dbReference>
<evidence type="ECO:0000256" key="2">
    <source>
        <dbReference type="ARBA" id="ARBA00009539"/>
    </source>
</evidence>
<dbReference type="Proteomes" id="UP001500929">
    <property type="component" value="Unassembled WGS sequence"/>
</dbReference>
<keyword evidence="11" id="KW-1185">Reference proteome</keyword>
<dbReference type="PANTHER" id="PTHR48069:SF3">
    <property type="entry name" value="DIHYDROFOLATE REDUCTASE"/>
    <property type="match status" value="1"/>
</dbReference>
<feature type="domain" description="DHFR" evidence="9">
    <location>
        <begin position="2"/>
        <end position="173"/>
    </location>
</feature>
<evidence type="ECO:0000256" key="6">
    <source>
        <dbReference type="ARBA" id="ARBA00023002"/>
    </source>
</evidence>
<comment type="catalytic activity">
    <reaction evidence="7">
        <text>(6S)-5,6,7,8-tetrahydrofolate + NADP(+) = 7,8-dihydrofolate + NADPH + H(+)</text>
        <dbReference type="Rhea" id="RHEA:15009"/>
        <dbReference type="ChEBI" id="CHEBI:15378"/>
        <dbReference type="ChEBI" id="CHEBI:57451"/>
        <dbReference type="ChEBI" id="CHEBI:57453"/>
        <dbReference type="ChEBI" id="CHEBI:57783"/>
        <dbReference type="ChEBI" id="CHEBI:58349"/>
        <dbReference type="EC" id="1.5.1.3"/>
    </reaction>
</comment>
<dbReference type="PRINTS" id="PR00070">
    <property type="entry name" value="DHFR"/>
</dbReference>
<evidence type="ECO:0000256" key="3">
    <source>
        <dbReference type="ARBA" id="ARBA00012856"/>
    </source>
</evidence>
<keyword evidence="4 7" id="KW-0554">One-carbon metabolism</keyword>
<keyword evidence="5 7" id="KW-0521">NADP</keyword>
<dbReference type="InterPro" id="IPR017925">
    <property type="entry name" value="DHFR_CS"/>
</dbReference>